<name>A0AAD5SRB8_9FUNG</name>
<keyword evidence="1" id="KW-0472">Membrane</keyword>
<accession>A0AAD5SRB8</accession>
<dbReference type="Proteomes" id="UP001211907">
    <property type="component" value="Unassembled WGS sequence"/>
</dbReference>
<feature type="transmembrane region" description="Helical" evidence="1">
    <location>
        <begin position="73"/>
        <end position="95"/>
    </location>
</feature>
<keyword evidence="3" id="KW-1185">Reference proteome</keyword>
<dbReference type="AlphaFoldDB" id="A0AAD5SRB8"/>
<evidence type="ECO:0000256" key="1">
    <source>
        <dbReference type="SAM" id="Phobius"/>
    </source>
</evidence>
<evidence type="ECO:0000313" key="3">
    <source>
        <dbReference type="Proteomes" id="UP001211907"/>
    </source>
</evidence>
<comment type="caution">
    <text evidence="2">The sequence shown here is derived from an EMBL/GenBank/DDBJ whole genome shotgun (WGS) entry which is preliminary data.</text>
</comment>
<keyword evidence="1" id="KW-1133">Transmembrane helix</keyword>
<evidence type="ECO:0000313" key="2">
    <source>
        <dbReference type="EMBL" id="KAJ3091555.1"/>
    </source>
</evidence>
<dbReference type="EMBL" id="JADGJH010003355">
    <property type="protein sequence ID" value="KAJ3091555.1"/>
    <property type="molecule type" value="Genomic_DNA"/>
</dbReference>
<sequence length="103" mass="11198">METNTASSTAIQSVLKFLTQNGVLIQASDVLQLLEALEELESKFSNSTATATAIFLSTVANATTDLRSAFEDAYHVVFLSLLFYPVGIFALAFLIKEFSLAKK</sequence>
<proteinExistence type="predicted"/>
<keyword evidence="1" id="KW-0812">Transmembrane</keyword>
<protein>
    <submittedName>
        <fullName evidence="2">Uncharacterized protein</fullName>
    </submittedName>
</protein>
<reference evidence="2" key="1">
    <citation type="submission" date="2020-05" db="EMBL/GenBank/DDBJ databases">
        <title>Phylogenomic resolution of chytrid fungi.</title>
        <authorList>
            <person name="Stajich J.E."/>
            <person name="Amses K."/>
            <person name="Simmons R."/>
            <person name="Seto K."/>
            <person name="Myers J."/>
            <person name="Bonds A."/>
            <person name="Quandt C.A."/>
            <person name="Barry K."/>
            <person name="Liu P."/>
            <person name="Grigoriev I."/>
            <person name="Longcore J.E."/>
            <person name="James T.Y."/>
        </authorList>
    </citation>
    <scope>NUCLEOTIDE SEQUENCE</scope>
    <source>
        <strain evidence="2">JEL0513</strain>
    </source>
</reference>
<organism evidence="2 3">
    <name type="scientific">Physocladia obscura</name>
    <dbReference type="NCBI Taxonomy" id="109957"/>
    <lineage>
        <taxon>Eukaryota</taxon>
        <taxon>Fungi</taxon>
        <taxon>Fungi incertae sedis</taxon>
        <taxon>Chytridiomycota</taxon>
        <taxon>Chytridiomycota incertae sedis</taxon>
        <taxon>Chytridiomycetes</taxon>
        <taxon>Chytridiales</taxon>
        <taxon>Chytriomycetaceae</taxon>
        <taxon>Physocladia</taxon>
    </lineage>
</organism>
<gene>
    <name evidence="2" type="ORF">HK100_007147</name>
</gene>